<dbReference type="InterPro" id="IPR037294">
    <property type="entry name" value="ABC_BtuC-like"/>
</dbReference>
<name>A0AAX0Q6R8_9EURY</name>
<comment type="subunit">
    <text evidence="9">The complex is composed of two ATP-binding proteins (BtuD), two transmembrane proteins (BtuC) and a solute-binding protein (BtuF).</text>
</comment>
<dbReference type="Gene3D" id="1.10.3470.10">
    <property type="entry name" value="ABC transporter involved in vitamin B12 uptake, BtuC"/>
    <property type="match status" value="1"/>
</dbReference>
<dbReference type="CDD" id="cd06550">
    <property type="entry name" value="TM_ABC_iron-siderophores_like"/>
    <property type="match status" value="1"/>
</dbReference>
<evidence type="ECO:0000256" key="10">
    <source>
        <dbReference type="ARBA" id="ARBA00071366"/>
    </source>
</evidence>
<evidence type="ECO:0000313" key="13">
    <source>
        <dbReference type="Proteomes" id="UP000243820"/>
    </source>
</evidence>
<feature type="transmembrane region" description="Helical" evidence="11">
    <location>
        <begin position="86"/>
        <end position="107"/>
    </location>
</feature>
<feature type="transmembrane region" description="Helical" evidence="11">
    <location>
        <begin position="190"/>
        <end position="210"/>
    </location>
</feature>
<comment type="function">
    <text evidence="8">Required for corrinoid utilization. Probably part of the ABC transporter complex BtuCDF involved in cobalamin (vitamin B12) import. Probably involved in the translocation of the substrate across the membrane.</text>
</comment>
<accession>A0AAX0Q6R8</accession>
<evidence type="ECO:0000256" key="4">
    <source>
        <dbReference type="ARBA" id="ARBA00022475"/>
    </source>
</evidence>
<gene>
    <name evidence="12" type="ORF">ASJ83_00530</name>
</gene>
<evidence type="ECO:0000256" key="7">
    <source>
        <dbReference type="ARBA" id="ARBA00023136"/>
    </source>
</evidence>
<dbReference type="InterPro" id="IPR000522">
    <property type="entry name" value="ABC_transptr_permease_BtuC"/>
</dbReference>
<feature type="transmembrane region" description="Helical" evidence="11">
    <location>
        <begin position="128"/>
        <end position="152"/>
    </location>
</feature>
<evidence type="ECO:0000256" key="6">
    <source>
        <dbReference type="ARBA" id="ARBA00022989"/>
    </source>
</evidence>
<dbReference type="PANTHER" id="PTHR30472:SF25">
    <property type="entry name" value="ABC TRANSPORTER PERMEASE PROTEIN MJ0876-RELATED"/>
    <property type="match status" value="1"/>
</dbReference>
<protein>
    <recommendedName>
        <fullName evidence="10">Cobalamin import system permease protein BtuC</fullName>
    </recommendedName>
</protein>
<reference evidence="12 13" key="1">
    <citation type="journal article" date="2017" name="BMC Genomics">
        <title>Genomic analysis of methanogenic archaea reveals a shift towards energy conservation.</title>
        <authorList>
            <person name="Gilmore S.P."/>
            <person name="Henske J.K."/>
            <person name="Sexton J.A."/>
            <person name="Solomon K.V."/>
            <person name="Seppala S."/>
            <person name="Yoo J.I."/>
            <person name="Huyett L.M."/>
            <person name="Pressman A."/>
            <person name="Cogan J.Z."/>
            <person name="Kivenson V."/>
            <person name="Peng X."/>
            <person name="Tan Y."/>
            <person name="Valentine D.L."/>
            <person name="O'Malley M.A."/>
        </authorList>
    </citation>
    <scope>NUCLEOTIDE SEQUENCE [LARGE SCALE GENOMIC DNA]</scope>
    <source>
        <strain evidence="12 13">XII</strain>
    </source>
</reference>
<feature type="transmembrane region" description="Helical" evidence="11">
    <location>
        <begin position="23"/>
        <end position="48"/>
    </location>
</feature>
<keyword evidence="3" id="KW-0813">Transport</keyword>
<keyword evidence="6 11" id="KW-1133">Transmembrane helix</keyword>
<dbReference type="GO" id="GO:0022857">
    <property type="term" value="F:transmembrane transporter activity"/>
    <property type="evidence" value="ECO:0007669"/>
    <property type="project" value="InterPro"/>
</dbReference>
<evidence type="ECO:0000256" key="8">
    <source>
        <dbReference type="ARBA" id="ARBA00053891"/>
    </source>
</evidence>
<keyword evidence="7 11" id="KW-0472">Membrane</keyword>
<sequence>MKNSESSNTKTTRLYHTIQKRKLLVLVTLFIILLFVSILAVGIGSVYIPPGDVLAVFGHALFPGTFASPDDGMADLIVMNYRLPRILLAVLAGVALATAGAVMQGLLRNPLVSPFTLGLSSASSFGAALIIVLGPVIFGSLFAGTILLAGVAFSVKSLLLILSAFIFGLLSVILVYLISKTKHTSQAIMILAGVVIGYLFQAGLLGLKYVSNDDALRDIVTWLMGGMWGATWQAIAILFPIVLICFILVERRAWDLNTLSSGDDVAKNLGINVQRFRISGLLIVSFAASACLAFTGIIGFVGLMAPHICRMLIGNDYRYLLPASALLGALILLISDTIARVIFAPIEIPVGIIMYILGGFFFLFLITRGHGRYLA</sequence>
<feature type="transmembrane region" description="Helical" evidence="11">
    <location>
        <begin position="317"/>
        <end position="334"/>
    </location>
</feature>
<feature type="transmembrane region" description="Helical" evidence="11">
    <location>
        <begin position="346"/>
        <end position="366"/>
    </location>
</feature>
<dbReference type="GO" id="GO:0005886">
    <property type="term" value="C:plasma membrane"/>
    <property type="evidence" value="ECO:0007669"/>
    <property type="project" value="UniProtKB-SubCell"/>
</dbReference>
<dbReference type="SUPFAM" id="SSF81345">
    <property type="entry name" value="ABC transporter involved in vitamin B12 uptake, BtuC"/>
    <property type="match status" value="1"/>
</dbReference>
<evidence type="ECO:0000256" key="3">
    <source>
        <dbReference type="ARBA" id="ARBA00022448"/>
    </source>
</evidence>
<keyword evidence="4" id="KW-1003">Cell membrane</keyword>
<evidence type="ECO:0000313" key="12">
    <source>
        <dbReference type="EMBL" id="PAV08682.1"/>
    </source>
</evidence>
<keyword evidence="13" id="KW-1185">Reference proteome</keyword>
<organism evidence="12 13">
    <name type="scientific">Methanocorpusculum parvum</name>
    <dbReference type="NCBI Taxonomy" id="2193"/>
    <lineage>
        <taxon>Archaea</taxon>
        <taxon>Methanobacteriati</taxon>
        <taxon>Methanobacteriota</taxon>
        <taxon>Stenosarchaea group</taxon>
        <taxon>Methanomicrobia</taxon>
        <taxon>Methanomicrobiales</taxon>
        <taxon>Methanocorpusculaceae</taxon>
        <taxon>Methanocorpusculum</taxon>
    </lineage>
</organism>
<feature type="transmembrane region" description="Helical" evidence="11">
    <location>
        <begin position="281"/>
        <end position="305"/>
    </location>
</feature>
<dbReference type="RefSeq" id="WP_042700403.1">
    <property type="nucleotide sequence ID" value="NZ_LMVO01000044.1"/>
</dbReference>
<evidence type="ECO:0000256" key="11">
    <source>
        <dbReference type="SAM" id="Phobius"/>
    </source>
</evidence>
<dbReference type="EMBL" id="LMVO01000044">
    <property type="protein sequence ID" value="PAV08682.1"/>
    <property type="molecule type" value="Genomic_DNA"/>
</dbReference>
<keyword evidence="5 11" id="KW-0812">Transmembrane</keyword>
<feature type="transmembrane region" description="Helical" evidence="11">
    <location>
        <begin position="230"/>
        <end position="249"/>
    </location>
</feature>
<comment type="caution">
    <text evidence="12">The sequence shown here is derived from an EMBL/GenBank/DDBJ whole genome shotgun (WGS) entry which is preliminary data.</text>
</comment>
<evidence type="ECO:0000256" key="2">
    <source>
        <dbReference type="ARBA" id="ARBA00007935"/>
    </source>
</evidence>
<dbReference type="FunFam" id="1.10.3470.10:FF:000001">
    <property type="entry name" value="Vitamin B12 ABC transporter permease BtuC"/>
    <property type="match status" value="1"/>
</dbReference>
<dbReference type="Proteomes" id="UP000243820">
    <property type="component" value="Unassembled WGS sequence"/>
</dbReference>
<comment type="subcellular location">
    <subcellularLocation>
        <location evidence="1">Cell membrane</location>
        <topology evidence="1">Multi-pass membrane protein</topology>
    </subcellularLocation>
</comment>
<evidence type="ECO:0000256" key="9">
    <source>
        <dbReference type="ARBA" id="ARBA00064420"/>
    </source>
</evidence>
<dbReference type="AlphaFoldDB" id="A0AAX0Q6R8"/>
<feature type="transmembrane region" description="Helical" evidence="11">
    <location>
        <begin position="158"/>
        <end position="178"/>
    </location>
</feature>
<proteinExistence type="inferred from homology"/>
<evidence type="ECO:0000256" key="1">
    <source>
        <dbReference type="ARBA" id="ARBA00004651"/>
    </source>
</evidence>
<dbReference type="Pfam" id="PF01032">
    <property type="entry name" value="FecCD"/>
    <property type="match status" value="1"/>
</dbReference>
<dbReference type="GO" id="GO:0033214">
    <property type="term" value="P:siderophore-iron import into cell"/>
    <property type="evidence" value="ECO:0007669"/>
    <property type="project" value="TreeGrafter"/>
</dbReference>
<evidence type="ECO:0000256" key="5">
    <source>
        <dbReference type="ARBA" id="ARBA00022692"/>
    </source>
</evidence>
<comment type="similarity">
    <text evidence="2">Belongs to the binding-protein-dependent transport system permease family. FecCD subfamily.</text>
</comment>
<dbReference type="PANTHER" id="PTHR30472">
    <property type="entry name" value="FERRIC ENTEROBACTIN TRANSPORT SYSTEM PERMEASE PROTEIN"/>
    <property type="match status" value="1"/>
</dbReference>